<name>A0A4R1FBZ9_9NOCA</name>
<dbReference type="InterPro" id="IPR044946">
    <property type="entry name" value="Restrct_endonuc_typeI_TRD_sf"/>
</dbReference>
<dbReference type="Gene3D" id="3.90.220.20">
    <property type="entry name" value="DNA methylase specificity domains"/>
    <property type="match status" value="2"/>
</dbReference>
<evidence type="ECO:0000256" key="3">
    <source>
        <dbReference type="ARBA" id="ARBA00023125"/>
    </source>
</evidence>
<gene>
    <name evidence="6" type="ORF">DFR71_6140</name>
</gene>
<accession>A0A4R1FBZ9</accession>
<dbReference type="Pfam" id="PF01420">
    <property type="entry name" value="Methylase_S"/>
    <property type="match status" value="1"/>
</dbReference>
<evidence type="ECO:0000313" key="6">
    <source>
        <dbReference type="EMBL" id="TCJ90249.1"/>
    </source>
</evidence>
<dbReference type="GO" id="GO:0003677">
    <property type="term" value="F:DNA binding"/>
    <property type="evidence" value="ECO:0007669"/>
    <property type="project" value="UniProtKB-KW"/>
</dbReference>
<evidence type="ECO:0000259" key="5">
    <source>
        <dbReference type="Pfam" id="PF01420"/>
    </source>
</evidence>
<organism evidence="6 7">
    <name type="scientific">Nocardia alba</name>
    <dbReference type="NCBI Taxonomy" id="225051"/>
    <lineage>
        <taxon>Bacteria</taxon>
        <taxon>Bacillati</taxon>
        <taxon>Actinomycetota</taxon>
        <taxon>Actinomycetes</taxon>
        <taxon>Mycobacteriales</taxon>
        <taxon>Nocardiaceae</taxon>
        <taxon>Nocardia</taxon>
    </lineage>
</organism>
<keyword evidence="3" id="KW-0238">DNA-binding</keyword>
<evidence type="ECO:0000256" key="2">
    <source>
        <dbReference type="ARBA" id="ARBA00022747"/>
    </source>
</evidence>
<proteinExistence type="inferred from homology"/>
<comment type="caution">
    <text evidence="6">The sequence shown here is derived from an EMBL/GenBank/DDBJ whole genome shotgun (WGS) entry which is preliminary data.</text>
</comment>
<dbReference type="CDD" id="cd17249">
    <property type="entry name" value="RMtype1_S_EcoR124I-TRD2-CR2_like"/>
    <property type="match status" value="1"/>
</dbReference>
<sequence length="412" mass="45587">MNRINELIQELCPGGVPFEPLSAIGQWYGGGTPSKTKPEYWLDGSIPWVSPKDMGRRIVDSSVDTITEAAIRESATKLVPPTSVAMVVRSSILDHTFPTALVPVPVALNQDMKAVVPRKDVLAAYLAHTLRACGAEILRTTSKSGGSVTSINSPQLLGFRIPVPPLKVQQEIVRVLDRFTELEAELAAELAAEREARRRQYAYYRDTLVRDGGSKRARLADLGTFVRGRRFTKSDVVESGIPSLHYGEIYTDYGTWADRALRQVRAELRDQLRYAEPGSVVFAGVGETVEDVGKAVAWLGNEPIAAHDDTFIFASDLNPTYVAYAVQTADFHRQKERHVARAKVKRLSAAGLGAIEIPVPSIQEQERIVMVLGRFHALVNDISIGLPAELSARRKQYAHYRDRLLTFKDLAE</sequence>
<dbReference type="InterPro" id="IPR000055">
    <property type="entry name" value="Restrct_endonuc_typeI_TRD"/>
</dbReference>
<reference evidence="6 7" key="1">
    <citation type="submission" date="2019-03" db="EMBL/GenBank/DDBJ databases">
        <title>Genomic Encyclopedia of Type Strains, Phase IV (KMG-IV): sequencing the most valuable type-strain genomes for metagenomic binning, comparative biology and taxonomic classification.</title>
        <authorList>
            <person name="Goeker M."/>
        </authorList>
    </citation>
    <scope>NUCLEOTIDE SEQUENCE [LARGE SCALE GENOMIC DNA]</scope>
    <source>
        <strain evidence="6 7">DSM 44684</strain>
    </source>
</reference>
<protein>
    <submittedName>
        <fullName evidence="6">Type I restriction enzyme S subunit</fullName>
    </submittedName>
</protein>
<dbReference type="OrthoDB" id="3197085at2"/>
<dbReference type="PANTHER" id="PTHR43140">
    <property type="entry name" value="TYPE-1 RESTRICTION ENZYME ECOKI SPECIFICITY PROTEIN"/>
    <property type="match status" value="1"/>
</dbReference>
<dbReference type="PANTHER" id="PTHR43140:SF1">
    <property type="entry name" value="TYPE I RESTRICTION ENZYME ECOKI SPECIFICITY SUBUNIT"/>
    <property type="match status" value="1"/>
</dbReference>
<dbReference type="SUPFAM" id="SSF116734">
    <property type="entry name" value="DNA methylase specificity domain"/>
    <property type="match status" value="2"/>
</dbReference>
<dbReference type="EMBL" id="SMFR01000007">
    <property type="protein sequence ID" value="TCJ90249.1"/>
    <property type="molecule type" value="Genomic_DNA"/>
</dbReference>
<keyword evidence="2" id="KW-0680">Restriction system</keyword>
<feature type="domain" description="Type I restriction modification DNA specificity" evidence="5">
    <location>
        <begin position="29"/>
        <end position="190"/>
    </location>
</feature>
<evidence type="ECO:0000313" key="7">
    <source>
        <dbReference type="Proteomes" id="UP000294856"/>
    </source>
</evidence>
<dbReference type="Proteomes" id="UP000294856">
    <property type="component" value="Unassembled WGS sequence"/>
</dbReference>
<dbReference type="RefSeq" id="WP_067460238.1">
    <property type="nucleotide sequence ID" value="NZ_SMFR01000007.1"/>
</dbReference>
<dbReference type="STRING" id="1210063.GCA_001612665_06459"/>
<comment type="similarity">
    <text evidence="1">Belongs to the type-I restriction system S methylase family.</text>
</comment>
<comment type="subunit">
    <text evidence="4">The methyltransferase is composed of M and S polypeptides.</text>
</comment>
<dbReference type="CDD" id="cd17268">
    <property type="entry name" value="RMtype1_S_Ara36733I_TRD1-CR1_like"/>
    <property type="match status" value="1"/>
</dbReference>
<evidence type="ECO:0000256" key="1">
    <source>
        <dbReference type="ARBA" id="ARBA00010923"/>
    </source>
</evidence>
<evidence type="ECO:0000256" key="4">
    <source>
        <dbReference type="ARBA" id="ARBA00038652"/>
    </source>
</evidence>
<dbReference type="GO" id="GO:0009307">
    <property type="term" value="P:DNA restriction-modification system"/>
    <property type="evidence" value="ECO:0007669"/>
    <property type="project" value="UniProtKB-KW"/>
</dbReference>
<dbReference type="InterPro" id="IPR051212">
    <property type="entry name" value="Type-I_RE_S_subunit"/>
</dbReference>
<keyword evidence="7" id="KW-1185">Reference proteome</keyword>
<dbReference type="AlphaFoldDB" id="A0A4R1FBZ9"/>